<dbReference type="GO" id="GO:0008270">
    <property type="term" value="F:zinc ion binding"/>
    <property type="evidence" value="ECO:0007669"/>
    <property type="project" value="UniProtKB-KW"/>
</dbReference>
<dbReference type="GO" id="GO:0030983">
    <property type="term" value="F:mismatched DNA binding"/>
    <property type="evidence" value="ECO:0007669"/>
    <property type="project" value="TreeGrafter"/>
</dbReference>
<keyword evidence="2" id="KW-0479">Metal-binding</keyword>
<keyword evidence="5" id="KW-0238">DNA-binding</keyword>
<proteinExistence type="predicted"/>
<dbReference type="PANTHER" id="PTHR12486:SF4">
    <property type="entry name" value="APRATAXIN"/>
    <property type="match status" value="1"/>
</dbReference>
<dbReference type="GO" id="GO:0033699">
    <property type="term" value="F:DNA 5'-adenosine monophosphate hydrolase activity"/>
    <property type="evidence" value="ECO:0007669"/>
    <property type="project" value="TreeGrafter"/>
</dbReference>
<dbReference type="GO" id="GO:0003725">
    <property type="term" value="F:double-stranded RNA binding"/>
    <property type="evidence" value="ECO:0007669"/>
    <property type="project" value="TreeGrafter"/>
</dbReference>
<dbReference type="InterPro" id="IPR036265">
    <property type="entry name" value="HIT-like_sf"/>
</dbReference>
<evidence type="ECO:0000256" key="1">
    <source>
        <dbReference type="ARBA" id="ARBA00004123"/>
    </source>
</evidence>
<dbReference type="AlphaFoldDB" id="A0A0D2AWZ1"/>
<dbReference type="GO" id="GO:0005634">
    <property type="term" value="C:nucleus"/>
    <property type="evidence" value="ECO:0007669"/>
    <property type="project" value="UniProtKB-SubCell"/>
</dbReference>
<organism evidence="10 11">
    <name type="scientific">Verruconis gallopava</name>
    <dbReference type="NCBI Taxonomy" id="253628"/>
    <lineage>
        <taxon>Eukaryota</taxon>
        <taxon>Fungi</taxon>
        <taxon>Dikarya</taxon>
        <taxon>Ascomycota</taxon>
        <taxon>Pezizomycotina</taxon>
        <taxon>Dothideomycetes</taxon>
        <taxon>Pleosporomycetidae</taxon>
        <taxon>Venturiales</taxon>
        <taxon>Sympoventuriaceae</taxon>
        <taxon>Verruconis</taxon>
    </lineage>
</organism>
<protein>
    <submittedName>
        <fullName evidence="10">Uncharacterized protein</fullName>
    </submittedName>
</protein>
<feature type="region of interest" description="Disordered" evidence="7">
    <location>
        <begin position="1"/>
        <end position="73"/>
    </location>
</feature>
<keyword evidence="3" id="KW-0863">Zinc-finger</keyword>
<dbReference type="EMBL" id="KN847543">
    <property type="protein sequence ID" value="KIW03694.1"/>
    <property type="molecule type" value="Genomic_DNA"/>
</dbReference>
<dbReference type="GO" id="GO:1990165">
    <property type="term" value="F:single-strand break-containing DNA binding"/>
    <property type="evidence" value="ECO:0007669"/>
    <property type="project" value="TreeGrafter"/>
</dbReference>
<evidence type="ECO:0000256" key="6">
    <source>
        <dbReference type="ARBA" id="ARBA00023242"/>
    </source>
</evidence>
<keyword evidence="6" id="KW-0539">Nucleus</keyword>
<dbReference type="GeneID" id="27312982"/>
<dbReference type="Pfam" id="PF01230">
    <property type="entry name" value="HIT"/>
    <property type="match status" value="1"/>
</dbReference>
<evidence type="ECO:0000313" key="11">
    <source>
        <dbReference type="Proteomes" id="UP000053259"/>
    </source>
</evidence>
<feature type="domain" description="Aprataxin C2HE/C2H2/C2HC zinc finger" evidence="9">
    <location>
        <begin position="241"/>
        <end position="299"/>
    </location>
</feature>
<accession>A0A0D2AWZ1</accession>
<reference evidence="10 11" key="1">
    <citation type="submission" date="2015-01" db="EMBL/GenBank/DDBJ databases">
        <title>The Genome Sequence of Ochroconis gallopava CBS43764.</title>
        <authorList>
            <consortium name="The Broad Institute Genomics Platform"/>
            <person name="Cuomo C."/>
            <person name="de Hoog S."/>
            <person name="Gorbushina A."/>
            <person name="Stielow B."/>
            <person name="Teixiera M."/>
            <person name="Abouelleil A."/>
            <person name="Chapman S.B."/>
            <person name="Priest M."/>
            <person name="Young S.K."/>
            <person name="Wortman J."/>
            <person name="Nusbaum C."/>
            <person name="Birren B."/>
        </authorList>
    </citation>
    <scope>NUCLEOTIDE SEQUENCE [LARGE SCALE GENOMIC DNA]</scope>
    <source>
        <strain evidence="10 11">CBS 43764</strain>
    </source>
</reference>
<comment type="subcellular location">
    <subcellularLocation>
        <location evidence="1">Nucleus</location>
    </subcellularLocation>
</comment>
<dbReference type="GO" id="GO:0003697">
    <property type="term" value="F:single-stranded DNA binding"/>
    <property type="evidence" value="ECO:0007669"/>
    <property type="project" value="TreeGrafter"/>
</dbReference>
<evidence type="ECO:0000256" key="3">
    <source>
        <dbReference type="ARBA" id="ARBA00022771"/>
    </source>
</evidence>
<evidence type="ECO:0000256" key="2">
    <source>
        <dbReference type="ARBA" id="ARBA00022723"/>
    </source>
</evidence>
<evidence type="ECO:0000313" key="10">
    <source>
        <dbReference type="EMBL" id="KIW03694.1"/>
    </source>
</evidence>
<dbReference type="InterPro" id="IPR019808">
    <property type="entry name" value="Histidine_triad_CS"/>
</dbReference>
<gene>
    <name evidence="10" type="ORF">PV09_05009</name>
</gene>
<dbReference type="RefSeq" id="XP_016213563.1">
    <property type="nucleotide sequence ID" value="XM_016358462.1"/>
</dbReference>
<keyword evidence="4" id="KW-0862">Zinc</keyword>
<dbReference type="FunCoup" id="A0A0D2AWZ1">
    <property type="interactions" value="51"/>
</dbReference>
<sequence length="304" mass="33600">MGPAKTASRMPSKQLATADDHELPDETDGGDAGGPSLPAEDKAQAKNAFAELMRPKSKPARDDRDAKRPKTTVSATGRAYLGRDGLLAYIAEPEAFGDGRVVYHSAEWVLIRDLYPKASVHLLLLPRDPSVYGLNPLEAFARSPAFLASARAEVARAAAIAAEELRRLHGAHSAQERPRRAALTAAAAAETAELPPGRAWLDEVRAGVHANPSMNHLHIHVISRDMHSPCLRHRTHYQSFTTEFFARIEEMPLSAAEILTRRRGAHEALKERGSVCWRCGAQFGSSWKKLKEHLEVEFETWRRE</sequence>
<dbReference type="Pfam" id="PF16278">
    <property type="entry name" value="zf-C2HE"/>
    <property type="match status" value="1"/>
</dbReference>
<dbReference type="Gene3D" id="3.30.428.10">
    <property type="entry name" value="HIT-like"/>
    <property type="match status" value="1"/>
</dbReference>
<dbReference type="GO" id="GO:0000012">
    <property type="term" value="P:single strand break repair"/>
    <property type="evidence" value="ECO:0007669"/>
    <property type="project" value="TreeGrafter"/>
</dbReference>
<evidence type="ECO:0000256" key="4">
    <source>
        <dbReference type="ARBA" id="ARBA00022833"/>
    </source>
</evidence>
<dbReference type="STRING" id="253628.A0A0D2AWZ1"/>
<feature type="domain" description="HIT" evidence="8">
    <location>
        <begin position="99"/>
        <end position="226"/>
    </location>
</feature>
<dbReference type="OrthoDB" id="3512845at2759"/>
<dbReference type="PANTHER" id="PTHR12486">
    <property type="entry name" value="APRATAXIN-RELATED"/>
    <property type="match status" value="1"/>
</dbReference>
<feature type="compositionally biased region" description="Basic and acidic residues" evidence="7">
    <location>
        <begin position="59"/>
        <end position="68"/>
    </location>
</feature>
<evidence type="ECO:0000256" key="5">
    <source>
        <dbReference type="ARBA" id="ARBA00023125"/>
    </source>
</evidence>
<dbReference type="VEuPathDB" id="FungiDB:PV09_05009"/>
<dbReference type="InterPro" id="IPR032566">
    <property type="entry name" value="Znf-C2HE"/>
</dbReference>
<dbReference type="HOGENOM" id="CLU_066882_0_0_1"/>
<dbReference type="PROSITE" id="PS00892">
    <property type="entry name" value="HIT_1"/>
    <property type="match status" value="1"/>
</dbReference>
<dbReference type="InParanoid" id="A0A0D2AWZ1"/>
<keyword evidence="11" id="KW-1185">Reference proteome</keyword>
<dbReference type="InterPro" id="IPR011146">
    <property type="entry name" value="HIT-like"/>
</dbReference>
<evidence type="ECO:0000256" key="7">
    <source>
        <dbReference type="SAM" id="MobiDB-lite"/>
    </source>
</evidence>
<evidence type="ECO:0000259" key="8">
    <source>
        <dbReference type="Pfam" id="PF01230"/>
    </source>
</evidence>
<dbReference type="SUPFAM" id="SSF54197">
    <property type="entry name" value="HIT-like"/>
    <property type="match status" value="1"/>
</dbReference>
<dbReference type="Proteomes" id="UP000053259">
    <property type="component" value="Unassembled WGS sequence"/>
</dbReference>
<name>A0A0D2AWZ1_9PEZI</name>
<evidence type="ECO:0000259" key="9">
    <source>
        <dbReference type="Pfam" id="PF16278"/>
    </source>
</evidence>